<evidence type="ECO:0000256" key="3">
    <source>
        <dbReference type="ARBA" id="ARBA00022490"/>
    </source>
</evidence>
<dbReference type="Pfam" id="PF14011">
    <property type="entry name" value="ESX-1_EspG"/>
    <property type="match status" value="1"/>
</dbReference>
<sequence length="264" mass="29723">MKWEFSDIEFKVLCNRYRQNRIPAPLVYTCRTRSEVEYEHQLAEANSRLLERLPADFRTVFETLVRPDVAVFAQVWCDREMKNPEKRFRIHGARRGHRACMLTQSPGETIWHTSGFTLTECEPDELPALLVSQLPAAEAASGPDVPIVIDSGQPEADYAPRPSAFDSFDEPDSARGLAFLSKPAEWTGGFKIRQVRSKYGPRGMTGKTLLWRDLPGDGRYLIELDELEMRAAGASAQRIAERIGAGVSHVLEHMTARGEGEFDA</sequence>
<dbReference type="InterPro" id="IPR025734">
    <property type="entry name" value="EspG"/>
</dbReference>
<dbReference type="EMBL" id="JAERRJ010000004">
    <property type="protein sequence ID" value="MBL1075210.1"/>
    <property type="molecule type" value="Genomic_DNA"/>
</dbReference>
<keyword evidence="4" id="KW-0143">Chaperone</keyword>
<dbReference type="RefSeq" id="WP_201946992.1">
    <property type="nucleotide sequence ID" value="NZ_JAERRJ010000004.1"/>
</dbReference>
<organism evidence="5 6">
    <name type="scientific">Nocardia acididurans</name>
    <dbReference type="NCBI Taxonomy" id="2802282"/>
    <lineage>
        <taxon>Bacteria</taxon>
        <taxon>Bacillati</taxon>
        <taxon>Actinomycetota</taxon>
        <taxon>Actinomycetes</taxon>
        <taxon>Mycobacteriales</taxon>
        <taxon>Nocardiaceae</taxon>
        <taxon>Nocardia</taxon>
    </lineage>
</organism>
<evidence type="ECO:0000313" key="5">
    <source>
        <dbReference type="EMBL" id="MBL1075210.1"/>
    </source>
</evidence>
<comment type="caution">
    <text evidence="5">The sequence shown here is derived from an EMBL/GenBank/DDBJ whole genome shotgun (WGS) entry which is preliminary data.</text>
</comment>
<evidence type="ECO:0000256" key="4">
    <source>
        <dbReference type="ARBA" id="ARBA00023186"/>
    </source>
</evidence>
<keyword evidence="3" id="KW-0963">Cytoplasm</keyword>
<comment type="subcellular location">
    <subcellularLocation>
        <location evidence="1">Cytoplasm</location>
    </subcellularLocation>
</comment>
<keyword evidence="6" id="KW-1185">Reference proteome</keyword>
<evidence type="ECO:0000256" key="1">
    <source>
        <dbReference type="ARBA" id="ARBA00004496"/>
    </source>
</evidence>
<name>A0ABS1M576_9NOCA</name>
<dbReference type="Proteomes" id="UP000602198">
    <property type="component" value="Unassembled WGS sequence"/>
</dbReference>
<protein>
    <submittedName>
        <fullName evidence="5">ESX secretion-associated protein EspG</fullName>
    </submittedName>
</protein>
<gene>
    <name evidence="5" type="ORF">JK358_12485</name>
</gene>
<evidence type="ECO:0000256" key="2">
    <source>
        <dbReference type="ARBA" id="ARBA00006411"/>
    </source>
</evidence>
<reference evidence="5 6" key="1">
    <citation type="submission" date="2021-01" db="EMBL/GenBank/DDBJ databases">
        <title>WGS of actinomycetes isolated from Thailand.</title>
        <authorList>
            <person name="Thawai C."/>
        </authorList>
    </citation>
    <scope>NUCLEOTIDE SEQUENCE [LARGE SCALE GENOMIC DNA]</scope>
    <source>
        <strain evidence="5 6">LPG 2</strain>
    </source>
</reference>
<comment type="similarity">
    <text evidence="2">Belongs to the EspG family.</text>
</comment>
<evidence type="ECO:0000313" key="6">
    <source>
        <dbReference type="Proteomes" id="UP000602198"/>
    </source>
</evidence>
<proteinExistence type="inferred from homology"/>
<accession>A0ABS1M576</accession>